<dbReference type="EMBL" id="WXYO01000003">
    <property type="protein sequence ID" value="NAS11864.1"/>
    <property type="molecule type" value="Genomic_DNA"/>
</dbReference>
<dbReference type="Proteomes" id="UP000475249">
    <property type="component" value="Unassembled WGS sequence"/>
</dbReference>
<organism evidence="2 3">
    <name type="scientific">Poritiphilus flavus</name>
    <dbReference type="NCBI Taxonomy" id="2697053"/>
    <lineage>
        <taxon>Bacteria</taxon>
        <taxon>Pseudomonadati</taxon>
        <taxon>Bacteroidota</taxon>
        <taxon>Flavobacteriia</taxon>
        <taxon>Flavobacteriales</taxon>
        <taxon>Flavobacteriaceae</taxon>
        <taxon>Poritiphilus</taxon>
    </lineage>
</organism>
<gene>
    <name evidence="2" type="ORF">GTQ38_07625</name>
</gene>
<evidence type="ECO:0000256" key="1">
    <source>
        <dbReference type="SAM" id="Phobius"/>
    </source>
</evidence>
<comment type="caution">
    <text evidence="2">The sequence shown here is derived from an EMBL/GenBank/DDBJ whole genome shotgun (WGS) entry which is preliminary data.</text>
</comment>
<keyword evidence="3" id="KW-1185">Reference proteome</keyword>
<dbReference type="RefSeq" id="WP_161434903.1">
    <property type="nucleotide sequence ID" value="NZ_WXYO01000003.1"/>
</dbReference>
<evidence type="ECO:0008006" key="4">
    <source>
        <dbReference type="Google" id="ProtNLM"/>
    </source>
</evidence>
<evidence type="ECO:0000313" key="3">
    <source>
        <dbReference type="Proteomes" id="UP000475249"/>
    </source>
</evidence>
<feature type="transmembrane region" description="Helical" evidence="1">
    <location>
        <begin position="6"/>
        <end position="24"/>
    </location>
</feature>
<evidence type="ECO:0000313" key="2">
    <source>
        <dbReference type="EMBL" id="NAS11864.1"/>
    </source>
</evidence>
<dbReference type="SUPFAM" id="SSF55961">
    <property type="entry name" value="Bet v1-like"/>
    <property type="match status" value="1"/>
</dbReference>
<name>A0A6L9EB12_9FLAO</name>
<accession>A0A6L9EB12</accession>
<proteinExistence type="predicted"/>
<keyword evidence="1" id="KW-0812">Transmembrane</keyword>
<sequence length="175" mass="19452">MKYLVYILAIIAILFIAFLLAGFIKSKVSYNCEIMVNKPVAESWAVTQDEEKLSAWLPGFQKIEHISGSPGTVGAVSDVYFENDGKQMTIRETITEIVPNESISMSYESDFMNMDYKMAMTSVDGKTKISSSTTAAGNGVFSRSMMAFIGGTFKSQEETNLTKLKKTIEQNTKNY</sequence>
<keyword evidence="1" id="KW-0472">Membrane</keyword>
<reference evidence="2 3" key="1">
    <citation type="submission" date="2020-01" db="EMBL/GenBank/DDBJ databases">
        <title>Bacteria diversity of Porities sp.</title>
        <authorList>
            <person name="Wang G."/>
        </authorList>
    </citation>
    <scope>NUCLEOTIDE SEQUENCE [LARGE SCALE GENOMIC DNA]</scope>
    <source>
        <strain evidence="2 3">R33</strain>
    </source>
</reference>
<dbReference type="AlphaFoldDB" id="A0A6L9EB12"/>
<dbReference type="InterPro" id="IPR023393">
    <property type="entry name" value="START-like_dom_sf"/>
</dbReference>
<dbReference type="InterPro" id="IPR019587">
    <property type="entry name" value="Polyketide_cyclase/dehydratase"/>
</dbReference>
<dbReference type="Gene3D" id="3.30.530.20">
    <property type="match status" value="1"/>
</dbReference>
<protein>
    <recommendedName>
        <fullName evidence="4">Polyketide cyclase / dehydrase and lipid transport</fullName>
    </recommendedName>
</protein>
<dbReference type="Pfam" id="PF10604">
    <property type="entry name" value="Polyketide_cyc2"/>
    <property type="match status" value="1"/>
</dbReference>
<keyword evidence="1" id="KW-1133">Transmembrane helix</keyword>